<dbReference type="Pfam" id="PF10988">
    <property type="entry name" value="DUF2807"/>
    <property type="match status" value="1"/>
</dbReference>
<organism evidence="3 4">
    <name type="scientific">Rhodocytophaga rosea</name>
    <dbReference type="NCBI Taxonomy" id="2704465"/>
    <lineage>
        <taxon>Bacteria</taxon>
        <taxon>Pseudomonadati</taxon>
        <taxon>Bacteroidota</taxon>
        <taxon>Cytophagia</taxon>
        <taxon>Cytophagales</taxon>
        <taxon>Rhodocytophagaceae</taxon>
        <taxon>Rhodocytophaga</taxon>
    </lineage>
</organism>
<dbReference type="KEGG" id="rhoz:GXP67_15705"/>
<dbReference type="Gene3D" id="2.160.20.120">
    <property type="match status" value="1"/>
</dbReference>
<feature type="signal peptide" evidence="1">
    <location>
        <begin position="1"/>
        <end position="21"/>
    </location>
</feature>
<gene>
    <name evidence="3" type="ORF">GXP67_15705</name>
</gene>
<evidence type="ECO:0000313" key="4">
    <source>
        <dbReference type="Proteomes" id="UP000480178"/>
    </source>
</evidence>
<dbReference type="Proteomes" id="UP000480178">
    <property type="component" value="Chromosome"/>
</dbReference>
<feature type="chain" id="PRO_5025492126" evidence="1">
    <location>
        <begin position="22"/>
        <end position="230"/>
    </location>
</feature>
<dbReference type="InterPro" id="IPR021255">
    <property type="entry name" value="DUF2807"/>
</dbReference>
<dbReference type="PANTHER" id="PTHR39200:SF1">
    <property type="entry name" value="AUTO-TRANSPORTER ADHESIN HEAD GIN DOMAIN-CONTAINING PROTEIN-RELATED"/>
    <property type="match status" value="1"/>
</dbReference>
<reference evidence="3 4" key="1">
    <citation type="submission" date="2020-01" db="EMBL/GenBank/DDBJ databases">
        <authorList>
            <person name="Kim M.K."/>
        </authorList>
    </citation>
    <scope>NUCLEOTIDE SEQUENCE [LARGE SCALE GENOMIC DNA]</scope>
    <source>
        <strain evidence="3 4">172606-1</strain>
    </source>
</reference>
<keyword evidence="4" id="KW-1185">Reference proteome</keyword>
<evidence type="ECO:0000313" key="3">
    <source>
        <dbReference type="EMBL" id="QHT67984.1"/>
    </source>
</evidence>
<dbReference type="EMBL" id="CP048222">
    <property type="protein sequence ID" value="QHT67984.1"/>
    <property type="molecule type" value="Genomic_DNA"/>
</dbReference>
<dbReference type="AlphaFoldDB" id="A0A6C0GJJ5"/>
<dbReference type="PANTHER" id="PTHR39200">
    <property type="entry name" value="HYPOTHETICAL EXPORTED PROTEIN"/>
    <property type="match status" value="1"/>
</dbReference>
<name>A0A6C0GJJ5_9BACT</name>
<evidence type="ECO:0000259" key="2">
    <source>
        <dbReference type="Pfam" id="PF10988"/>
    </source>
</evidence>
<keyword evidence="1" id="KW-0732">Signal</keyword>
<evidence type="ECO:0000256" key="1">
    <source>
        <dbReference type="SAM" id="SignalP"/>
    </source>
</evidence>
<sequence length="230" mass="24418">MKKLIYVVAFAFSAFTYSVYGQGTETRNVSSFDQVHVSGSFEVTLVKGNTESVKIESSSLELNKIETEVEGGKLKIGLEKGTYRNTGNIKVLVTYKEIEGIHSSGSSSVVCDSELKADDFELHTSGSGSIKIASLNTNDLKIHNSGSGSVEVAGTAKKQSVNISGSSKINAFDLKSEESQVSISGSGNVNINVTQSLEARVSGSGDIRYKGNPDIRNIHVSGSGNIKKVN</sequence>
<dbReference type="RefSeq" id="WP_162444005.1">
    <property type="nucleotide sequence ID" value="NZ_CP048222.1"/>
</dbReference>
<protein>
    <submittedName>
        <fullName evidence="3">DUF2807 domain-containing protein</fullName>
    </submittedName>
</protein>
<feature type="domain" description="Putative auto-transporter adhesin head GIN" evidence="2">
    <location>
        <begin position="32"/>
        <end position="213"/>
    </location>
</feature>
<accession>A0A6C0GJJ5</accession>
<proteinExistence type="predicted"/>